<evidence type="ECO:0000256" key="2">
    <source>
        <dbReference type="ARBA" id="ARBA00004586"/>
    </source>
</evidence>
<evidence type="ECO:0000256" key="3">
    <source>
        <dbReference type="ARBA" id="ARBA00022723"/>
    </source>
</evidence>
<evidence type="ECO:0000256" key="1">
    <source>
        <dbReference type="ARBA" id="ARBA00004123"/>
    </source>
</evidence>
<dbReference type="GO" id="GO:0006621">
    <property type="term" value="P:protein retention in ER lumen"/>
    <property type="evidence" value="ECO:0007669"/>
    <property type="project" value="TreeGrafter"/>
</dbReference>
<comment type="subcellular location">
    <subcellularLocation>
        <location evidence="2">Endoplasmic reticulum membrane</location>
    </subcellularLocation>
    <subcellularLocation>
        <location evidence="1">Nucleus</location>
    </subcellularLocation>
</comment>
<comment type="function">
    <text evidence="14">Acts as a molecular chaperone for G protein-coupled receptors, regulating their biogenesis and exit from the ER.</text>
</comment>
<protein>
    <submittedName>
        <fullName evidence="15">Uncharacterized protein</fullName>
    </submittedName>
</protein>
<dbReference type="GO" id="GO:0008270">
    <property type="term" value="F:zinc ion binding"/>
    <property type="evidence" value="ECO:0007669"/>
    <property type="project" value="UniProtKB-KW"/>
</dbReference>
<keyword evidence="7" id="KW-0862">Zinc</keyword>
<keyword evidence="3" id="KW-0479">Metal-binding</keyword>
<dbReference type="Gene3D" id="1.25.40.20">
    <property type="entry name" value="Ankyrin repeat-containing domain"/>
    <property type="match status" value="1"/>
</dbReference>
<dbReference type="InterPro" id="IPR013083">
    <property type="entry name" value="Znf_RING/FYVE/PHD"/>
</dbReference>
<dbReference type="Pfam" id="PF00023">
    <property type="entry name" value="Ank"/>
    <property type="match status" value="1"/>
</dbReference>
<evidence type="ECO:0000256" key="11">
    <source>
        <dbReference type="ARBA" id="ARBA00023136"/>
    </source>
</evidence>
<keyword evidence="11" id="KW-0472">Membrane</keyword>
<dbReference type="GO" id="GO:0005789">
    <property type="term" value="C:endoplasmic reticulum membrane"/>
    <property type="evidence" value="ECO:0007669"/>
    <property type="project" value="UniProtKB-SubCell"/>
</dbReference>
<evidence type="ECO:0000256" key="7">
    <source>
        <dbReference type="ARBA" id="ARBA00022833"/>
    </source>
</evidence>
<dbReference type="AlphaFoldDB" id="A0A1B0D1N6"/>
<dbReference type="InterPro" id="IPR055285">
    <property type="entry name" value="ANKRD13_C"/>
</dbReference>
<dbReference type="SUPFAM" id="SSF57850">
    <property type="entry name" value="RING/U-box"/>
    <property type="match status" value="1"/>
</dbReference>
<evidence type="ECO:0000256" key="13">
    <source>
        <dbReference type="ARBA" id="ARBA00023242"/>
    </source>
</evidence>
<keyword evidence="6" id="KW-0256">Endoplasmic reticulum</keyword>
<dbReference type="InterPro" id="IPR036770">
    <property type="entry name" value="Ankyrin_rpt-contain_sf"/>
</dbReference>
<keyword evidence="16" id="KW-1185">Reference proteome</keyword>
<keyword evidence="9" id="KW-0040">ANK repeat</keyword>
<dbReference type="Gene3D" id="3.30.40.10">
    <property type="entry name" value="Zinc/RING finger domain, C3HC4 (zinc finger)"/>
    <property type="match status" value="1"/>
</dbReference>
<dbReference type="Pfam" id="PF11904">
    <property type="entry name" value="ANKRD13_C"/>
    <property type="match status" value="2"/>
</dbReference>
<dbReference type="VEuPathDB" id="VectorBase:PPAPM1_005032"/>
<dbReference type="VEuPathDB" id="VectorBase:PPAI001259"/>
<keyword evidence="10" id="KW-0175">Coiled coil</keyword>
<dbReference type="PANTHER" id="PTHR12447">
    <property type="entry name" value="ANKYRIN REPEAT DOMAIN-CONTAINING PROTEIN 13"/>
    <property type="match status" value="1"/>
</dbReference>
<evidence type="ECO:0000256" key="5">
    <source>
        <dbReference type="ARBA" id="ARBA00022771"/>
    </source>
</evidence>
<dbReference type="Pfam" id="PF14570">
    <property type="entry name" value="zf-RING_4"/>
    <property type="match status" value="1"/>
</dbReference>
<sequence length="551" mass="63636">MNGMTNSDEVVECPLCMEALEVDDLNFFPCTCGYQICRFCWHRIRTDENELCPACRKAYSENPADFTPLSQEQRVRYEETEAEIEDEVDILMSSDIMAAQMSTKSINFTRAQSGWIFREDRKETIAGQYECDLYCINGLILRRTSLSPPPNCNVTWDEYINAEPGEHPKLARDLVYKESSKTFRATVAMSKDFPLNVEMLLNVLEVIAPFKHFSKLREFVTLKLPSGFPVKIDIPILPTVTAKITFQKFEFRDNIPQSMFEVPETYVEDNMRKSQNMFPYKFDDEVQSTPRKARKDTMEMRKIVICMFVMLLGIVGGVLSEKKYKMKDMMRKSIVFDKMTPDVFYCPTTKPSFEKLIVKSNPIHKLCEFEGRPLPPDYKSDCYQDVTQKDKHGNTPLHLSVMLGRKDPVIVIHKFAEFTQLLLAHGAPVKVKNLQGWSPLAEAISYGDRSTIHLLLWKLKKQARDQMEHRRPNLVKALQQMGDFYMELKWDFQSWGEIYTNSPVSVALVTSLLSDGSDLARLCSIKNNFSFISLKVGYQLDLKTYDKQDSF</sequence>
<evidence type="ECO:0000256" key="12">
    <source>
        <dbReference type="ARBA" id="ARBA00023186"/>
    </source>
</evidence>
<proteinExistence type="predicted"/>
<dbReference type="GO" id="GO:0005102">
    <property type="term" value="F:signaling receptor binding"/>
    <property type="evidence" value="ECO:0007669"/>
    <property type="project" value="TreeGrafter"/>
</dbReference>
<evidence type="ECO:0000256" key="9">
    <source>
        <dbReference type="ARBA" id="ARBA00023043"/>
    </source>
</evidence>
<evidence type="ECO:0000313" key="16">
    <source>
        <dbReference type="Proteomes" id="UP000092462"/>
    </source>
</evidence>
<evidence type="ECO:0000256" key="8">
    <source>
        <dbReference type="ARBA" id="ARBA00022884"/>
    </source>
</evidence>
<evidence type="ECO:0000256" key="6">
    <source>
        <dbReference type="ARBA" id="ARBA00022824"/>
    </source>
</evidence>
<dbReference type="InterPro" id="IPR021832">
    <property type="entry name" value="ANKRD13"/>
</dbReference>
<dbReference type="EnsemblMetazoa" id="PPAI001259-RA">
    <property type="protein sequence ID" value="PPAI001259-PA"/>
    <property type="gene ID" value="PPAI001259"/>
</dbReference>
<dbReference type="InterPro" id="IPR001841">
    <property type="entry name" value="Znf_RING"/>
</dbReference>
<reference evidence="15" key="1">
    <citation type="submission" date="2022-08" db="UniProtKB">
        <authorList>
            <consortium name="EnsemblMetazoa"/>
        </authorList>
    </citation>
    <scope>IDENTIFICATION</scope>
    <source>
        <strain evidence="15">Israel</strain>
    </source>
</reference>
<dbReference type="Proteomes" id="UP000092462">
    <property type="component" value="Unassembled WGS sequence"/>
</dbReference>
<evidence type="ECO:0000256" key="10">
    <source>
        <dbReference type="ARBA" id="ARBA00023054"/>
    </source>
</evidence>
<dbReference type="EMBL" id="AJVK01010345">
    <property type="status" value="NOT_ANNOTATED_CDS"/>
    <property type="molecule type" value="Genomic_DNA"/>
</dbReference>
<organism evidence="15 16">
    <name type="scientific">Phlebotomus papatasi</name>
    <name type="common">Sandfly</name>
    <dbReference type="NCBI Taxonomy" id="29031"/>
    <lineage>
        <taxon>Eukaryota</taxon>
        <taxon>Metazoa</taxon>
        <taxon>Ecdysozoa</taxon>
        <taxon>Arthropoda</taxon>
        <taxon>Hexapoda</taxon>
        <taxon>Insecta</taxon>
        <taxon>Pterygota</taxon>
        <taxon>Neoptera</taxon>
        <taxon>Endopterygota</taxon>
        <taxon>Diptera</taxon>
        <taxon>Nematocera</taxon>
        <taxon>Psychodoidea</taxon>
        <taxon>Psychodidae</taxon>
        <taxon>Phlebotomus</taxon>
        <taxon>Phlebotomus</taxon>
    </lineage>
</organism>
<evidence type="ECO:0000256" key="4">
    <source>
        <dbReference type="ARBA" id="ARBA00022737"/>
    </source>
</evidence>
<dbReference type="PROSITE" id="PS50088">
    <property type="entry name" value="ANK_REPEAT"/>
    <property type="match status" value="1"/>
</dbReference>
<dbReference type="GO" id="GO:0005634">
    <property type="term" value="C:nucleus"/>
    <property type="evidence" value="ECO:0007669"/>
    <property type="project" value="UniProtKB-SubCell"/>
</dbReference>
<dbReference type="GO" id="GO:0003723">
    <property type="term" value="F:RNA binding"/>
    <property type="evidence" value="ECO:0007669"/>
    <property type="project" value="UniProtKB-KW"/>
</dbReference>
<keyword evidence="4" id="KW-0677">Repeat</keyword>
<dbReference type="InterPro" id="IPR002110">
    <property type="entry name" value="Ankyrin_rpt"/>
</dbReference>
<dbReference type="FunFam" id="3.30.40.10:FF:000006">
    <property type="entry name" value="CCR4-NOT transcription complex subunit 4"/>
    <property type="match status" value="1"/>
</dbReference>
<dbReference type="PANTHER" id="PTHR12447:SF25">
    <property type="entry name" value="ANKYRIN REPEAT DOMAIN-CONTAINING PROTEIN 13C"/>
    <property type="match status" value="1"/>
</dbReference>
<keyword evidence="13" id="KW-0539">Nucleus</keyword>
<name>A0A1B0D1N6_PHLPP</name>
<keyword evidence="5" id="KW-0863">Zinc-finger</keyword>
<dbReference type="SUPFAM" id="SSF48403">
    <property type="entry name" value="Ankyrin repeat"/>
    <property type="match status" value="1"/>
</dbReference>
<evidence type="ECO:0000256" key="14">
    <source>
        <dbReference type="ARBA" id="ARBA00037107"/>
    </source>
</evidence>
<keyword evidence="8" id="KW-0694">RNA-binding</keyword>
<accession>A0A1B0D1N6</accession>
<keyword evidence="12" id="KW-0143">Chaperone</keyword>
<dbReference type="InterPro" id="IPR039515">
    <property type="entry name" value="NOT4_mRING-HC-C4C4"/>
</dbReference>
<evidence type="ECO:0000313" key="15">
    <source>
        <dbReference type="EnsemblMetazoa" id="PPAI001259-PA"/>
    </source>
</evidence>
<dbReference type="PROSITE" id="PS50089">
    <property type="entry name" value="ZF_RING_2"/>
    <property type="match status" value="1"/>
</dbReference>
<dbReference type="CDD" id="cd16618">
    <property type="entry name" value="mRING-HC-C4C4_CNOT4"/>
    <property type="match status" value="1"/>
</dbReference>